<protein>
    <submittedName>
        <fullName evidence="2">Serine/threonine protein kinase</fullName>
    </submittedName>
</protein>
<organism evidence="2">
    <name type="scientific">hydrothermal vent metagenome</name>
    <dbReference type="NCBI Taxonomy" id="652676"/>
    <lineage>
        <taxon>unclassified sequences</taxon>
        <taxon>metagenomes</taxon>
        <taxon>ecological metagenomes</taxon>
    </lineage>
</organism>
<reference evidence="2" key="1">
    <citation type="submission" date="2018-06" db="EMBL/GenBank/DDBJ databases">
        <authorList>
            <person name="Zhirakovskaya E."/>
        </authorList>
    </citation>
    <scope>NUCLEOTIDE SEQUENCE</scope>
</reference>
<keyword evidence="1" id="KW-0472">Membrane</keyword>
<sequence length="59" mass="6884">AKRYEEISELLFNLRQPNKAFLNKSRPPLMERNPVVFWQGVSLSLALVIVFLLIKINQT</sequence>
<evidence type="ECO:0000256" key="1">
    <source>
        <dbReference type="SAM" id="Phobius"/>
    </source>
</evidence>
<name>A0A3B0W2B2_9ZZZZ</name>
<dbReference type="AlphaFoldDB" id="A0A3B0W2B2"/>
<accession>A0A3B0W2B2</accession>
<keyword evidence="1" id="KW-1133">Transmembrane helix</keyword>
<dbReference type="GO" id="GO:0004674">
    <property type="term" value="F:protein serine/threonine kinase activity"/>
    <property type="evidence" value="ECO:0007669"/>
    <property type="project" value="UniProtKB-KW"/>
</dbReference>
<dbReference type="EMBL" id="UOFB01000352">
    <property type="protein sequence ID" value="VAW49441.1"/>
    <property type="molecule type" value="Genomic_DNA"/>
</dbReference>
<proteinExistence type="predicted"/>
<gene>
    <name evidence="2" type="ORF">MNBD_GAMMA04-1380</name>
</gene>
<keyword evidence="2" id="KW-0808">Transferase</keyword>
<keyword evidence="2" id="KW-0418">Kinase</keyword>
<keyword evidence="1" id="KW-0812">Transmembrane</keyword>
<feature type="non-terminal residue" evidence="2">
    <location>
        <position position="1"/>
    </location>
</feature>
<keyword evidence="2" id="KW-0723">Serine/threonine-protein kinase</keyword>
<evidence type="ECO:0000313" key="2">
    <source>
        <dbReference type="EMBL" id="VAW49441.1"/>
    </source>
</evidence>
<feature type="transmembrane region" description="Helical" evidence="1">
    <location>
        <begin position="35"/>
        <end position="54"/>
    </location>
</feature>